<evidence type="ECO:0000313" key="4">
    <source>
        <dbReference type="Proteomes" id="UP000218231"/>
    </source>
</evidence>
<proteinExistence type="predicted"/>
<sequence length="132" mass="14837">MADFSNVTEDCTVITGSMVITNMNDIGPTYEEITKMLSNVEEIPCFVITAVNYKDLAFLSKVTKINCEKDVFNKEVAGFIVDNENLERIGMPNVKECNKLVEQSKVKESRRAAGPGEKRRRGEQPATRKTEE</sequence>
<reference evidence="3 4" key="1">
    <citation type="journal article" date="2017" name="Curr. Biol.">
        <title>Genome architecture and evolution of a unichromosomal asexual nematode.</title>
        <authorList>
            <person name="Fradin H."/>
            <person name="Zegar C."/>
            <person name="Gutwein M."/>
            <person name="Lucas J."/>
            <person name="Kovtun M."/>
            <person name="Corcoran D."/>
            <person name="Baugh L.R."/>
            <person name="Kiontke K."/>
            <person name="Gunsalus K."/>
            <person name="Fitch D.H."/>
            <person name="Piano F."/>
        </authorList>
    </citation>
    <scope>NUCLEOTIDE SEQUENCE [LARGE SCALE GENOMIC DNA]</scope>
    <source>
        <strain evidence="3">PF1309</strain>
    </source>
</reference>
<organism evidence="3 4">
    <name type="scientific">Diploscapter pachys</name>
    <dbReference type="NCBI Taxonomy" id="2018661"/>
    <lineage>
        <taxon>Eukaryota</taxon>
        <taxon>Metazoa</taxon>
        <taxon>Ecdysozoa</taxon>
        <taxon>Nematoda</taxon>
        <taxon>Chromadorea</taxon>
        <taxon>Rhabditida</taxon>
        <taxon>Rhabditina</taxon>
        <taxon>Rhabditomorpha</taxon>
        <taxon>Rhabditoidea</taxon>
        <taxon>Rhabditidae</taxon>
        <taxon>Diploscapter</taxon>
    </lineage>
</organism>
<gene>
    <name evidence="3" type="ORF">WR25_23129</name>
</gene>
<comment type="caution">
    <text evidence="3">The sequence shown here is derived from an EMBL/GenBank/DDBJ whole genome shotgun (WGS) entry which is preliminary data.</text>
</comment>
<dbReference type="InterPro" id="IPR036941">
    <property type="entry name" value="Rcpt_L-dom_sf"/>
</dbReference>
<dbReference type="EMBL" id="LIAE01010462">
    <property type="protein sequence ID" value="PAV60555.1"/>
    <property type="molecule type" value="Genomic_DNA"/>
</dbReference>
<dbReference type="InterPro" id="IPR000494">
    <property type="entry name" value="Rcpt_L-dom"/>
</dbReference>
<feature type="domain" description="Receptor L-domain" evidence="2">
    <location>
        <begin position="10"/>
        <end position="98"/>
    </location>
</feature>
<accession>A0A2A2JFV8</accession>
<keyword evidence="4" id="KW-1185">Reference proteome</keyword>
<evidence type="ECO:0000313" key="3">
    <source>
        <dbReference type="EMBL" id="PAV60555.1"/>
    </source>
</evidence>
<dbReference type="Proteomes" id="UP000218231">
    <property type="component" value="Unassembled WGS sequence"/>
</dbReference>
<dbReference type="Gene3D" id="3.80.20.20">
    <property type="entry name" value="Receptor L-domain"/>
    <property type="match status" value="1"/>
</dbReference>
<evidence type="ECO:0000259" key="2">
    <source>
        <dbReference type="Pfam" id="PF01030"/>
    </source>
</evidence>
<feature type="region of interest" description="Disordered" evidence="1">
    <location>
        <begin position="104"/>
        <end position="132"/>
    </location>
</feature>
<dbReference type="AlphaFoldDB" id="A0A2A2JFV8"/>
<evidence type="ECO:0000256" key="1">
    <source>
        <dbReference type="SAM" id="MobiDB-lite"/>
    </source>
</evidence>
<dbReference type="SUPFAM" id="SSF52058">
    <property type="entry name" value="L domain-like"/>
    <property type="match status" value="1"/>
</dbReference>
<name>A0A2A2JFV8_9BILA</name>
<dbReference type="Pfam" id="PF01030">
    <property type="entry name" value="Recep_L_domain"/>
    <property type="match status" value="1"/>
</dbReference>
<protein>
    <recommendedName>
        <fullName evidence="2">Receptor L-domain domain-containing protein</fullName>
    </recommendedName>
</protein>